<reference evidence="2 3" key="1">
    <citation type="submission" date="2017-09" db="EMBL/GenBank/DDBJ databases">
        <title>Depth-based differentiation of microbial function through sediment-hosted aquifers and enrichment of novel symbionts in the deep terrestrial subsurface.</title>
        <authorList>
            <person name="Probst A.J."/>
            <person name="Ladd B."/>
            <person name="Jarett J.K."/>
            <person name="Geller-Mcgrath D.E."/>
            <person name="Sieber C.M."/>
            <person name="Emerson J.B."/>
            <person name="Anantharaman K."/>
            <person name="Thomas B.C."/>
            <person name="Malmstrom R."/>
            <person name="Stieglmeier M."/>
            <person name="Klingl A."/>
            <person name="Woyke T."/>
            <person name="Ryan C.M."/>
            <person name="Banfield J.F."/>
        </authorList>
    </citation>
    <scope>NUCLEOTIDE SEQUENCE [LARGE SCALE GENOMIC DNA]</scope>
    <source>
        <strain evidence="2">CG11_big_fil_rev_8_21_14_0_20_46_11</strain>
    </source>
</reference>
<evidence type="ECO:0000313" key="2">
    <source>
        <dbReference type="EMBL" id="PIQ68321.1"/>
    </source>
</evidence>
<feature type="compositionally biased region" description="Basic and acidic residues" evidence="1">
    <location>
        <begin position="262"/>
        <end position="288"/>
    </location>
</feature>
<dbReference type="Proteomes" id="UP000229342">
    <property type="component" value="Unassembled WGS sequence"/>
</dbReference>
<protein>
    <submittedName>
        <fullName evidence="2">Uncharacterized protein</fullName>
    </submittedName>
</protein>
<feature type="region of interest" description="Disordered" evidence="1">
    <location>
        <begin position="259"/>
        <end position="288"/>
    </location>
</feature>
<sequence length="923" mass="99179">MKRATKIIGAVLLTAFVTVSVVGVFPAPQKAEAAGVGFAACLAAKIADALGAALKAVPASILSVNTSDIINTEGTAEAAGGQNWVMCFLKGLAVTIARTLLHTFTQSIVNWINRGFEGEPSFVTDVGGFFTDVADQAFGEVIGLISPLLCSPFRFDIKASLGLQASLSGTEQIRCRLSDVFANVDGGFQQFVSGSFSSGGGWNSWINISGTPQNNPYGAHLNTQSYVGARIVTATGKEIKLLEFGDGFKSWRPCKVPGDPIVVKDRDGKPKENKDGTQKTRKGPCKEYGEIRTPGSVIASSANASLNSTLEELQVADDIDAVVGALINQLMIKAVTGVGGLLGASKSDSTSGGASATGSLATDPLKVRASAEMRPPAGIDCTQRYYPSVVVTLNGIRPNDSENIVYTDQFVEVPLLNSRGEEEKDADGNVIKRKVVAVVDGQTLTVPAKDVYGKELLKEDWKFGAGQTWEEYFEIVRIGCQNETIRILDSETDIARSESGTNVTAPNAPKVTTPAKTNQTVKGNIAQNKLVTQISVYQEKWREYGPQNLTDGNIFGDATYGTAFTKSHSEQKWFVIDLESYGASQYSFGTNGSDLTNTEISEIKIYGPTGDFGNWGRGAYSSKHPMTVYITKEDPLVVDVRSLTNPAYKGYIYLQSTDSNHSVMHQVNYDEVRGDVSNDRVISSIKPLNPVKGGFVTVLSPPVTKVGRDWYYHHFGLTEVEVFGTQTRIDPNNPDASVTPPEQEFQVQLNPSSINLSRARAGDSIGSNASLNLTATKVGPGISLRIKMYEKDGGVSNSADKLADATPYKDAPTPLYTYFQNLSVSVTQDGVASTTILVYPARTPTLCASRDPCMNASLPTPKTNTYTFDENRILPVNKVVPVTIRGQYKSSLAQNTFRFVIEAVDNKGTVLSTGEMIAKTQAP</sequence>
<dbReference type="EMBL" id="PCVG01000061">
    <property type="protein sequence ID" value="PIQ68321.1"/>
    <property type="molecule type" value="Genomic_DNA"/>
</dbReference>
<evidence type="ECO:0000313" key="3">
    <source>
        <dbReference type="Proteomes" id="UP000229342"/>
    </source>
</evidence>
<accession>A0A2H0KAN5</accession>
<name>A0A2H0KAN5_9BACT</name>
<gene>
    <name evidence="2" type="ORF">COV91_04675</name>
</gene>
<comment type="caution">
    <text evidence="2">The sequence shown here is derived from an EMBL/GenBank/DDBJ whole genome shotgun (WGS) entry which is preliminary data.</text>
</comment>
<proteinExistence type="predicted"/>
<dbReference type="SUPFAM" id="SSF49785">
    <property type="entry name" value="Galactose-binding domain-like"/>
    <property type="match status" value="1"/>
</dbReference>
<dbReference type="Gene3D" id="2.60.120.260">
    <property type="entry name" value="Galactose-binding domain-like"/>
    <property type="match status" value="1"/>
</dbReference>
<organism evidence="2 3">
    <name type="scientific">Candidatus Taylorbacteria bacterium CG11_big_fil_rev_8_21_14_0_20_46_11</name>
    <dbReference type="NCBI Taxonomy" id="1975025"/>
    <lineage>
        <taxon>Bacteria</taxon>
        <taxon>Candidatus Tayloriibacteriota</taxon>
    </lineage>
</organism>
<evidence type="ECO:0000256" key="1">
    <source>
        <dbReference type="SAM" id="MobiDB-lite"/>
    </source>
</evidence>
<dbReference type="AlphaFoldDB" id="A0A2H0KAN5"/>
<dbReference type="InterPro" id="IPR008979">
    <property type="entry name" value="Galactose-bd-like_sf"/>
</dbReference>